<evidence type="ECO:0000313" key="1">
    <source>
        <dbReference type="EMBL" id="WDQ45557.1"/>
    </source>
</evidence>
<reference evidence="1" key="1">
    <citation type="submission" date="2023-01" db="EMBL/GenBank/DDBJ databases">
        <authorList>
            <person name="Sprotte S."/>
            <person name="Brinks E."/>
        </authorList>
    </citation>
    <scope>NUCLEOTIDE SEQUENCE</scope>
</reference>
<accession>A0AAT9TS97</accession>
<reference evidence="1" key="2">
    <citation type="journal article" date="2024" name="Heliyon">
        <title>Complete genome sequence of the novel virulent phage PMBT24 infecting Enterocloster bolteae from the human gut.</title>
        <authorList>
            <person name="Sprotte S."/>
            <person name="Brinks E."/>
            <person name="Neve H."/>
            <person name="Franz C.M.A.P."/>
        </authorList>
    </citation>
    <scope>NUCLEOTIDE SEQUENCE</scope>
</reference>
<name>A0AAT9TS97_9CAUD</name>
<sequence length="33" mass="3821">MLKKIIKTIEKTSLKIQMTLICYKGVTKKPKVN</sequence>
<protein>
    <submittedName>
        <fullName evidence="1">Uncharacterized protein</fullName>
    </submittedName>
</protein>
<proteinExistence type="predicted"/>
<dbReference type="EMBL" id="OQ326496">
    <property type="protein sequence ID" value="WDQ45557.1"/>
    <property type="molecule type" value="Genomic_DNA"/>
</dbReference>
<organism evidence="1">
    <name type="scientific">Enterocloster phage PMBT24</name>
    <dbReference type="NCBI Taxonomy" id="3025413"/>
    <lineage>
        <taxon>Viruses</taxon>
        <taxon>Duplodnaviria</taxon>
        <taxon>Heunggongvirae</taxon>
        <taxon>Uroviricota</taxon>
        <taxon>Caudoviricetes</taxon>
    </lineage>
</organism>